<accession>A0A2I1L6V2</accession>
<dbReference type="Proteomes" id="UP000251923">
    <property type="component" value="Unassembled WGS sequence"/>
</dbReference>
<evidence type="ECO:0000313" key="2">
    <source>
        <dbReference type="Proteomes" id="UP000251923"/>
    </source>
</evidence>
<name>A0A2I1L6V2_9LACT</name>
<protein>
    <submittedName>
        <fullName evidence="1">Uncharacterized protein</fullName>
    </submittedName>
</protein>
<dbReference type="AlphaFoldDB" id="A0A2I1L6V2"/>
<sequence>MRQKARPLELKVERILNENSSTFSEADACLAPGAGLDRVRQAPQRARPLEEKGVKILRENLSSFSEADACSALGAGLDRVRQVRQRSSGEFE</sequence>
<proteinExistence type="predicted"/>
<evidence type="ECO:0000313" key="1">
    <source>
        <dbReference type="EMBL" id="RAV81395.1"/>
    </source>
</evidence>
<comment type="caution">
    <text evidence="1">The sequence shown here is derived from an EMBL/GenBank/DDBJ whole genome shotgun (WGS) entry which is preliminary data.</text>
</comment>
<gene>
    <name evidence="1" type="ORF">DBT54_00545</name>
</gene>
<dbReference type="EMBL" id="QMHM01000001">
    <property type="protein sequence ID" value="RAV81395.1"/>
    <property type="molecule type" value="Genomic_DNA"/>
</dbReference>
<organism evidence="1 2">
    <name type="scientific">Aerococcus urinae</name>
    <dbReference type="NCBI Taxonomy" id="1376"/>
    <lineage>
        <taxon>Bacteria</taxon>
        <taxon>Bacillati</taxon>
        <taxon>Bacillota</taxon>
        <taxon>Bacilli</taxon>
        <taxon>Lactobacillales</taxon>
        <taxon>Aerococcaceae</taxon>
        <taxon>Aerococcus</taxon>
    </lineage>
</organism>
<reference evidence="1 2" key="1">
    <citation type="submission" date="2018-04" db="EMBL/GenBank/DDBJ databases">
        <title>Aerococcus urinae genomes.</title>
        <authorList>
            <person name="Hilt E."/>
            <person name="Gilbert N.M."/>
            <person name="Thomas-White K."/>
            <person name="Putonti C."/>
            <person name="Lewis A.L."/>
            <person name="Visck K.L."/>
            <person name="Wolfe A.J."/>
        </authorList>
    </citation>
    <scope>NUCLEOTIDE SEQUENCE [LARGE SCALE GENOMIC DNA]</scope>
    <source>
        <strain evidence="1 2">UMB7480</strain>
    </source>
</reference>